<dbReference type="PANTHER" id="PTHR42866">
    <property type="entry name" value="3-DEOXY-MANNO-OCTULOSONATE CYTIDYLYLTRANSFERASE"/>
    <property type="match status" value="1"/>
</dbReference>
<dbReference type="Pfam" id="PF02348">
    <property type="entry name" value="CTP_transf_3"/>
    <property type="match status" value="1"/>
</dbReference>
<dbReference type="PANTHER" id="PTHR42866:SF1">
    <property type="entry name" value="SPORE COAT POLYSACCHARIDE BIOSYNTHESIS PROTEIN SPSF"/>
    <property type="match status" value="1"/>
</dbReference>
<sequence length="241" mass="27551">MSKLFIIIQARMTSTRLPNKVLLPIGEKPALQIMIERLQGWRENIIIATTNDGSEDPIVALCETLNIRYFKGSTDNVLERYYLTAKKFGATYGDAIMRLTSDNPLIDYDLTSKVIKIYQENTYNMVSLGPHSGFPRGLDCCIFDFDCLEKTHLGAITDADKEHVTMGMTKFSDIACYNLSSGEDLSHYRLTLDEEDDYKMIQTVYALFNNQTSFNYLELLAALKDNPEVIKINQHIEQKKY</sequence>
<evidence type="ECO:0000313" key="1">
    <source>
        <dbReference type="EMBL" id="TYK65596.1"/>
    </source>
</evidence>
<dbReference type="Proteomes" id="UP000815846">
    <property type="component" value="Unassembled WGS sequence"/>
</dbReference>
<dbReference type="RefSeq" id="WP_101344127.1">
    <property type="nucleotide sequence ID" value="NZ_PJAI02000009.1"/>
</dbReference>
<gene>
    <name evidence="1" type="ORF">CWS31_009535</name>
</gene>
<protein>
    <submittedName>
        <fullName evidence="1">Polysaccharide biosynthesis protein</fullName>
    </submittedName>
</protein>
<dbReference type="InterPro" id="IPR029044">
    <property type="entry name" value="Nucleotide-diphossugar_trans"/>
</dbReference>
<keyword evidence="2" id="KW-1185">Reference proteome</keyword>
<dbReference type="CDD" id="cd02518">
    <property type="entry name" value="GT2_SpsF"/>
    <property type="match status" value="1"/>
</dbReference>
<dbReference type="EMBL" id="PJAI02000009">
    <property type="protein sequence ID" value="TYK65596.1"/>
    <property type="molecule type" value="Genomic_DNA"/>
</dbReference>
<reference evidence="1 2" key="1">
    <citation type="submission" date="2019-08" db="EMBL/GenBank/DDBJ databases">
        <title>Microbe sample from Colwellia echini.</title>
        <authorList>
            <person name="Christiansen L."/>
            <person name="Pathiraja D."/>
            <person name="Schultz-Johansen M."/>
            <person name="Choi I.-G."/>
            <person name="Stougaard P."/>
        </authorList>
    </citation>
    <scope>NUCLEOTIDE SEQUENCE [LARGE SCALE GENOMIC DNA]</scope>
    <source>
        <strain evidence="1 2">A3</strain>
    </source>
</reference>
<organism evidence="1 2">
    <name type="scientific">Colwellia echini</name>
    <dbReference type="NCBI Taxonomy" id="1982103"/>
    <lineage>
        <taxon>Bacteria</taxon>
        <taxon>Pseudomonadati</taxon>
        <taxon>Pseudomonadota</taxon>
        <taxon>Gammaproteobacteria</taxon>
        <taxon>Alteromonadales</taxon>
        <taxon>Colwelliaceae</taxon>
        <taxon>Colwellia</taxon>
    </lineage>
</organism>
<accession>A0ABY3MWJ4</accession>
<name>A0ABY3MWJ4_9GAMM</name>
<evidence type="ECO:0000313" key="2">
    <source>
        <dbReference type="Proteomes" id="UP000815846"/>
    </source>
</evidence>
<comment type="caution">
    <text evidence="1">The sequence shown here is derived from an EMBL/GenBank/DDBJ whole genome shotgun (WGS) entry which is preliminary data.</text>
</comment>
<proteinExistence type="predicted"/>
<dbReference type="InterPro" id="IPR003329">
    <property type="entry name" value="Cytidylyl_trans"/>
</dbReference>
<dbReference type="SUPFAM" id="SSF53448">
    <property type="entry name" value="Nucleotide-diphospho-sugar transferases"/>
    <property type="match status" value="1"/>
</dbReference>
<dbReference type="Gene3D" id="3.90.550.10">
    <property type="entry name" value="Spore Coat Polysaccharide Biosynthesis Protein SpsA, Chain A"/>
    <property type="match status" value="1"/>
</dbReference>